<gene>
    <name evidence="3" type="ORF">UFOPK4098_01469</name>
</gene>
<dbReference type="Pfam" id="PF13561">
    <property type="entry name" value="adh_short_C2"/>
    <property type="match status" value="1"/>
</dbReference>
<protein>
    <submittedName>
        <fullName evidence="3">Unannotated protein</fullName>
    </submittedName>
</protein>
<comment type="similarity">
    <text evidence="1">Belongs to the short-chain dehydrogenases/reductases (SDR) family.</text>
</comment>
<dbReference type="InterPro" id="IPR002347">
    <property type="entry name" value="SDR_fam"/>
</dbReference>
<dbReference type="AlphaFoldDB" id="A0A6J7RNW9"/>
<dbReference type="SUPFAM" id="SSF51735">
    <property type="entry name" value="NAD(P)-binding Rossmann-fold domains"/>
    <property type="match status" value="1"/>
</dbReference>
<dbReference type="PRINTS" id="PR00081">
    <property type="entry name" value="GDHRDH"/>
</dbReference>
<organism evidence="3">
    <name type="scientific">freshwater metagenome</name>
    <dbReference type="NCBI Taxonomy" id="449393"/>
    <lineage>
        <taxon>unclassified sequences</taxon>
        <taxon>metagenomes</taxon>
        <taxon>ecological metagenomes</taxon>
    </lineage>
</organism>
<dbReference type="PROSITE" id="PS00061">
    <property type="entry name" value="ADH_SHORT"/>
    <property type="match status" value="1"/>
</dbReference>
<dbReference type="FunFam" id="3.40.50.720:FF:000084">
    <property type="entry name" value="Short-chain dehydrogenase reductase"/>
    <property type="match status" value="1"/>
</dbReference>
<dbReference type="Gene3D" id="3.40.50.720">
    <property type="entry name" value="NAD(P)-binding Rossmann-like Domain"/>
    <property type="match status" value="1"/>
</dbReference>
<dbReference type="CDD" id="cd05233">
    <property type="entry name" value="SDR_c"/>
    <property type="match status" value="1"/>
</dbReference>
<dbReference type="PANTHER" id="PTHR24321">
    <property type="entry name" value="DEHYDROGENASES, SHORT CHAIN"/>
    <property type="match status" value="1"/>
</dbReference>
<reference evidence="3" key="1">
    <citation type="submission" date="2020-05" db="EMBL/GenBank/DDBJ databases">
        <authorList>
            <person name="Chiriac C."/>
            <person name="Salcher M."/>
            <person name="Ghai R."/>
            <person name="Kavagutti S V."/>
        </authorList>
    </citation>
    <scope>NUCLEOTIDE SEQUENCE</scope>
</reference>
<keyword evidence="2" id="KW-0560">Oxidoreductase</keyword>
<dbReference type="EMBL" id="CAFBPN010000124">
    <property type="protein sequence ID" value="CAB5030188.1"/>
    <property type="molecule type" value="Genomic_DNA"/>
</dbReference>
<accession>A0A6J7RNW9</accession>
<proteinExistence type="inferred from homology"/>
<evidence type="ECO:0000256" key="2">
    <source>
        <dbReference type="ARBA" id="ARBA00023002"/>
    </source>
</evidence>
<dbReference type="NCBIfam" id="NF005559">
    <property type="entry name" value="PRK07231.1"/>
    <property type="match status" value="1"/>
</dbReference>
<dbReference type="PANTHER" id="PTHR24321:SF8">
    <property type="entry name" value="ESTRADIOL 17-BETA-DEHYDROGENASE 8-RELATED"/>
    <property type="match status" value="1"/>
</dbReference>
<dbReference type="InterPro" id="IPR020904">
    <property type="entry name" value="Sc_DH/Rdtase_CS"/>
</dbReference>
<evidence type="ECO:0000256" key="1">
    <source>
        <dbReference type="ARBA" id="ARBA00006484"/>
    </source>
</evidence>
<dbReference type="GO" id="GO:0016491">
    <property type="term" value="F:oxidoreductase activity"/>
    <property type="evidence" value="ECO:0007669"/>
    <property type="project" value="UniProtKB-KW"/>
</dbReference>
<name>A0A6J7RNW9_9ZZZZ</name>
<sequence>MSRSEVAIVTGAGSGIGRATAELFASRGYRVVVNDLSADSLKWVSESPDAQSFLALPGDVSEGDHNEALVKAAVTHFGGLSASVLNAGMVGTLPWEDPGAVEKFERIMAVNVTGVVHGIRHAAEVMKKNGSGVILATASTSGLRGDPGNYAYNASKAAVFNLVRAAAVDLGVYGIRVNGVAPGPVETGITERLKAVPGAKEEMAKRIPLRRWGQPHELAEAFYFLASPAASFITGTTLMVDGGHSAHAAHFDLRDKA</sequence>
<dbReference type="InterPro" id="IPR036291">
    <property type="entry name" value="NAD(P)-bd_dom_sf"/>
</dbReference>
<evidence type="ECO:0000313" key="3">
    <source>
        <dbReference type="EMBL" id="CAB5030188.1"/>
    </source>
</evidence>